<comment type="pathway">
    <text evidence="2">Secondary metabolite biosynthesis.</text>
</comment>
<comment type="similarity">
    <text evidence="3">Belongs to the paxB family.</text>
</comment>
<evidence type="ECO:0000313" key="9">
    <source>
        <dbReference type="RefSeq" id="XP_030986826.1"/>
    </source>
</evidence>
<dbReference type="Pfam" id="PF25129">
    <property type="entry name" value="Pyr4-TMTC"/>
    <property type="match status" value="1"/>
</dbReference>
<comment type="subcellular location">
    <subcellularLocation>
        <location evidence="1">Membrane</location>
        <topology evidence="1">Multi-pass membrane protein</topology>
    </subcellularLocation>
</comment>
<proteinExistence type="inferred from homology"/>
<keyword evidence="6 7" id="KW-0472">Membrane</keyword>
<organism evidence="8 9">
    <name type="scientific">Pyricularia grisea</name>
    <name type="common">Crabgrass-specific blast fungus</name>
    <name type="synonym">Magnaporthe grisea</name>
    <dbReference type="NCBI Taxonomy" id="148305"/>
    <lineage>
        <taxon>Eukaryota</taxon>
        <taxon>Fungi</taxon>
        <taxon>Dikarya</taxon>
        <taxon>Ascomycota</taxon>
        <taxon>Pezizomycotina</taxon>
        <taxon>Sordariomycetes</taxon>
        <taxon>Sordariomycetidae</taxon>
        <taxon>Magnaporthales</taxon>
        <taxon>Pyriculariaceae</taxon>
        <taxon>Pyricularia</taxon>
    </lineage>
</organism>
<dbReference type="Proteomes" id="UP000515153">
    <property type="component" value="Unplaced"/>
</dbReference>
<evidence type="ECO:0000256" key="4">
    <source>
        <dbReference type="ARBA" id="ARBA00022692"/>
    </source>
</evidence>
<reference evidence="9" key="1">
    <citation type="journal article" date="2019" name="Mol. Biol. Evol.">
        <title>Blast fungal genomes show frequent chromosomal changes, gene gains and losses, and effector gene turnover.</title>
        <authorList>
            <person name="Gomez Luciano L.B."/>
            <person name="Jason Tsai I."/>
            <person name="Chuma I."/>
            <person name="Tosa Y."/>
            <person name="Chen Y.H."/>
            <person name="Li J.Y."/>
            <person name="Li M.Y."/>
            <person name="Jade Lu M.Y."/>
            <person name="Nakayashiki H."/>
            <person name="Li W.H."/>
        </authorList>
    </citation>
    <scope>NUCLEOTIDE SEQUENCE</scope>
    <source>
        <strain evidence="9">NI907</strain>
    </source>
</reference>
<keyword evidence="8" id="KW-1185">Reference proteome</keyword>
<gene>
    <name evidence="9" type="ORF">PgNI_02473</name>
</gene>
<feature type="transmembrane region" description="Helical" evidence="7">
    <location>
        <begin position="299"/>
        <end position="317"/>
    </location>
</feature>
<protein>
    <submittedName>
        <fullName evidence="9">Uncharacterized protein</fullName>
    </submittedName>
</protein>
<dbReference type="InterPro" id="IPR039020">
    <property type="entry name" value="PaxB-like"/>
</dbReference>
<evidence type="ECO:0000256" key="7">
    <source>
        <dbReference type="SAM" id="Phobius"/>
    </source>
</evidence>
<feature type="transmembrane region" description="Helical" evidence="7">
    <location>
        <begin position="238"/>
        <end position="261"/>
    </location>
</feature>
<evidence type="ECO:0000256" key="5">
    <source>
        <dbReference type="ARBA" id="ARBA00022989"/>
    </source>
</evidence>
<name>A0A6P8BIE2_PYRGI</name>
<dbReference type="AlphaFoldDB" id="A0A6P8BIE2"/>
<keyword evidence="4 7" id="KW-0812">Transmembrane</keyword>
<dbReference type="PANTHER" id="PTHR42038">
    <property type="match status" value="1"/>
</dbReference>
<evidence type="ECO:0000256" key="1">
    <source>
        <dbReference type="ARBA" id="ARBA00004141"/>
    </source>
</evidence>
<sequence>MGRHGTENRQFPARSFCQSRHSIGLYIRKKTVGSSPSSSSTATVILGAAGLPLLARQEELASVLWQIFHARPAQAIPRQLTSRFSVLCRKKAHGPYRASRACTIRPLHRKLRVRGLRLFVPSEGNPLPRTKEGSKRCHGYFWSWPCMSFSPIASICGHVRTTTVWQGISVHHGPHKFRQIRSEFIDSSTPELHLSVHEVHDYNAKSQSSLPLGTEEAVKKKQATMGLYDTPPEHVPQWFPLASTVVLVFGMVTWYGAYALITLQSIKDKSYGMPIIATIGNWSWEVLYAFTVAEHPFEMAGLGLWFFLDVGLVWTTIKYAPNDWKHTAPWVGKNMGLIFAILFPWALWGNYTFASWWLSEPGTGFGSKQGKWYRGREGFDTLELGMWTALIPQGWISAGSLAMLISRGHSGGTSWTIWALRAAGSAGGMFGFTYHAYYYWPEQHGFFTNHFHLFLTSVYLIPDILYPFFLYRIKQTEVILPDGRHMSAHHARIEQALAMQELGYQSVLVNGVDGPRFLDRKAQ</sequence>
<dbReference type="GO" id="GO:0016829">
    <property type="term" value="F:lyase activity"/>
    <property type="evidence" value="ECO:0007669"/>
    <property type="project" value="InterPro"/>
</dbReference>
<dbReference type="PANTHER" id="PTHR42038:SF2">
    <property type="entry name" value="TERPENE CYCLASE AUSL"/>
    <property type="match status" value="1"/>
</dbReference>
<dbReference type="GO" id="GO:0016020">
    <property type="term" value="C:membrane"/>
    <property type="evidence" value="ECO:0007669"/>
    <property type="project" value="UniProtKB-SubCell"/>
</dbReference>
<dbReference type="GeneID" id="41957450"/>
<dbReference type="RefSeq" id="XP_030986826.1">
    <property type="nucleotide sequence ID" value="XM_031122538.1"/>
</dbReference>
<evidence type="ECO:0000313" key="8">
    <source>
        <dbReference type="Proteomes" id="UP000515153"/>
    </source>
</evidence>
<feature type="transmembrane region" description="Helical" evidence="7">
    <location>
        <begin position="418"/>
        <end position="439"/>
    </location>
</feature>
<evidence type="ECO:0000256" key="6">
    <source>
        <dbReference type="ARBA" id="ARBA00023136"/>
    </source>
</evidence>
<keyword evidence="5 7" id="KW-1133">Transmembrane helix</keyword>
<reference evidence="9" key="3">
    <citation type="submission" date="2025-08" db="UniProtKB">
        <authorList>
            <consortium name="RefSeq"/>
        </authorList>
    </citation>
    <scope>IDENTIFICATION</scope>
    <source>
        <strain evidence="9">NI907</strain>
    </source>
</reference>
<feature type="transmembrane region" description="Helical" evidence="7">
    <location>
        <begin position="384"/>
        <end position="406"/>
    </location>
</feature>
<feature type="transmembrane region" description="Helical" evidence="7">
    <location>
        <begin position="337"/>
        <end position="358"/>
    </location>
</feature>
<reference evidence="9" key="2">
    <citation type="submission" date="2019-10" db="EMBL/GenBank/DDBJ databases">
        <authorList>
            <consortium name="NCBI Genome Project"/>
        </authorList>
    </citation>
    <scope>NUCLEOTIDE SEQUENCE</scope>
    <source>
        <strain evidence="9">NI907</strain>
    </source>
</reference>
<evidence type="ECO:0000256" key="3">
    <source>
        <dbReference type="ARBA" id="ARBA00006757"/>
    </source>
</evidence>
<accession>A0A6P8BIE2</accession>
<feature type="transmembrane region" description="Helical" evidence="7">
    <location>
        <begin position="451"/>
        <end position="471"/>
    </location>
</feature>
<dbReference type="KEGG" id="pgri:PgNI_02473"/>
<feature type="transmembrane region" description="Helical" evidence="7">
    <location>
        <begin position="273"/>
        <end position="293"/>
    </location>
</feature>
<evidence type="ECO:0000256" key="2">
    <source>
        <dbReference type="ARBA" id="ARBA00005179"/>
    </source>
</evidence>